<dbReference type="EMBL" id="LSSN01001888">
    <property type="protein sequence ID" value="OMJ17945.1"/>
    <property type="molecule type" value="Genomic_DNA"/>
</dbReference>
<name>A0A1R1XTK4_9FUNG</name>
<evidence type="ECO:0000313" key="2">
    <source>
        <dbReference type="Proteomes" id="UP000187283"/>
    </source>
</evidence>
<accession>A0A1R1XTK4</accession>
<comment type="caution">
    <text evidence="1">The sequence shown here is derived from an EMBL/GenBank/DDBJ whole genome shotgun (WGS) entry which is preliminary data.</text>
</comment>
<evidence type="ECO:0000313" key="1">
    <source>
        <dbReference type="EMBL" id="OMJ17945.1"/>
    </source>
</evidence>
<proteinExistence type="predicted"/>
<organism evidence="1 2">
    <name type="scientific">Smittium culicis</name>
    <dbReference type="NCBI Taxonomy" id="133412"/>
    <lineage>
        <taxon>Eukaryota</taxon>
        <taxon>Fungi</taxon>
        <taxon>Fungi incertae sedis</taxon>
        <taxon>Zoopagomycota</taxon>
        <taxon>Kickxellomycotina</taxon>
        <taxon>Harpellomycetes</taxon>
        <taxon>Harpellales</taxon>
        <taxon>Legeriomycetaceae</taxon>
        <taxon>Smittium</taxon>
    </lineage>
</organism>
<dbReference type="AlphaFoldDB" id="A0A1R1XTK4"/>
<dbReference type="Proteomes" id="UP000187283">
    <property type="component" value="Unassembled WGS sequence"/>
</dbReference>
<gene>
    <name evidence="1" type="ORF">AYI70_g5650</name>
</gene>
<reference evidence="1 2" key="1">
    <citation type="submission" date="2017-01" db="EMBL/GenBank/DDBJ databases">
        <authorList>
            <person name="Mah S.A."/>
            <person name="Swanson W.J."/>
            <person name="Moy G.W."/>
            <person name="Vacquier V.D."/>
        </authorList>
    </citation>
    <scope>NUCLEOTIDE SEQUENCE [LARGE SCALE GENOMIC DNA]</scope>
    <source>
        <strain evidence="1 2">GSMNP</strain>
    </source>
</reference>
<protein>
    <submittedName>
        <fullName evidence="1">Uncharacterized protein</fullName>
    </submittedName>
</protein>
<sequence>MELNEIKSILSSLDENAYNLALKERVPGNTGEVWTDELEYHFLYGKKLSTSNIYLDYQLIPTCYTSAFLNVAKTFSFIALIETYKLH</sequence>
<keyword evidence="2" id="KW-1185">Reference proteome</keyword>